<gene>
    <name evidence="1" type="ORF">HB907_12460</name>
    <name evidence="2" type="ORF">HCB26_09225</name>
</gene>
<proteinExistence type="predicted"/>
<evidence type="ECO:0000313" key="4">
    <source>
        <dbReference type="Proteomes" id="UP000586951"/>
    </source>
</evidence>
<sequence>MRRLSNGTAKNIDEMISTTEKAADLSKLTPADIPTSKSGNFNDFFNSLSVDELDEIWKDKALRKKIERQLRAPGGLHEWHLVSRAPQFKFWDTTAEQIKDLRTAISDVKFINPKGAHGSLGSTKAHNELLAIIDSSSDYKAFTRRLNNWAHYRLEGGVSALPEGLRISL</sequence>
<evidence type="ECO:0000313" key="2">
    <source>
        <dbReference type="EMBL" id="MBC2166746.1"/>
    </source>
</evidence>
<comment type="caution">
    <text evidence="2">The sequence shown here is derived from an EMBL/GenBank/DDBJ whole genome shotgun (WGS) entry which is preliminary data.</text>
</comment>
<reference evidence="3 4" key="1">
    <citation type="submission" date="2020-03" db="EMBL/GenBank/DDBJ databases">
        <title>Soil Listeria distribution.</title>
        <authorList>
            <person name="Liao J."/>
            <person name="Wiedmann M."/>
        </authorList>
    </citation>
    <scope>NUCLEOTIDE SEQUENCE [LARGE SCALE GENOMIC DNA]</scope>
    <source>
        <strain evidence="2 3">FSL L7-0245</strain>
        <strain evidence="1 4">FSL L7-1427</strain>
    </source>
</reference>
<dbReference type="Proteomes" id="UP000586951">
    <property type="component" value="Unassembled WGS sequence"/>
</dbReference>
<dbReference type="EMBL" id="JAARYH010000003">
    <property type="protein sequence ID" value="MBC2166746.1"/>
    <property type="molecule type" value="Genomic_DNA"/>
</dbReference>
<protein>
    <submittedName>
        <fullName evidence="2">Uncharacterized protein</fullName>
    </submittedName>
</protein>
<name>A0A7X1D5G9_9LIST</name>
<evidence type="ECO:0000313" key="1">
    <source>
        <dbReference type="EMBL" id="MBC1566221.1"/>
    </source>
</evidence>
<evidence type="ECO:0000313" key="3">
    <source>
        <dbReference type="Proteomes" id="UP000519573"/>
    </source>
</evidence>
<accession>A0A7X1D5G9</accession>
<organism evidence="2 3">
    <name type="scientific">Listeria booriae</name>
    <dbReference type="NCBI Taxonomy" id="1552123"/>
    <lineage>
        <taxon>Bacteria</taxon>
        <taxon>Bacillati</taxon>
        <taxon>Bacillota</taxon>
        <taxon>Bacilli</taxon>
        <taxon>Bacillales</taxon>
        <taxon>Listeriaceae</taxon>
        <taxon>Listeria</taxon>
    </lineage>
</organism>
<dbReference type="AlphaFoldDB" id="A0A7X1D5G9"/>
<dbReference type="Proteomes" id="UP000519573">
    <property type="component" value="Unassembled WGS sequence"/>
</dbReference>
<dbReference type="EMBL" id="JAARRU010000003">
    <property type="protein sequence ID" value="MBC1566221.1"/>
    <property type="molecule type" value="Genomic_DNA"/>
</dbReference>